<protein>
    <submittedName>
        <fullName evidence="2">Uncharacterized protein</fullName>
    </submittedName>
</protein>
<dbReference type="GO" id="GO:0016298">
    <property type="term" value="F:lipase activity"/>
    <property type="evidence" value="ECO:0007669"/>
    <property type="project" value="TreeGrafter"/>
</dbReference>
<organism evidence="2">
    <name type="scientific">Glycine soja</name>
    <name type="common">Wild soybean</name>
    <dbReference type="NCBI Taxonomy" id="3848"/>
    <lineage>
        <taxon>Eukaryota</taxon>
        <taxon>Viridiplantae</taxon>
        <taxon>Streptophyta</taxon>
        <taxon>Embryophyta</taxon>
        <taxon>Tracheophyta</taxon>
        <taxon>Spermatophyta</taxon>
        <taxon>Magnoliopsida</taxon>
        <taxon>eudicotyledons</taxon>
        <taxon>Gunneridae</taxon>
        <taxon>Pentapetalae</taxon>
        <taxon>rosids</taxon>
        <taxon>fabids</taxon>
        <taxon>Fabales</taxon>
        <taxon>Fabaceae</taxon>
        <taxon>Papilionoideae</taxon>
        <taxon>50 kb inversion clade</taxon>
        <taxon>NPAAA clade</taxon>
        <taxon>indigoferoid/millettioid clade</taxon>
        <taxon>Phaseoleae</taxon>
        <taxon>Glycine</taxon>
        <taxon>Glycine subgen. Soja</taxon>
    </lineage>
</organism>
<accession>A0A0B2SVW4</accession>
<evidence type="ECO:0000256" key="1">
    <source>
        <dbReference type="ARBA" id="ARBA00022729"/>
    </source>
</evidence>
<proteinExistence type="predicted"/>
<dbReference type="AlphaFoldDB" id="A0A0B2SVW4"/>
<dbReference type="PANTHER" id="PTHR45966:SF13">
    <property type="entry name" value="GDSL ESTERASE_LIPASE"/>
    <property type="match status" value="1"/>
</dbReference>
<dbReference type="Proteomes" id="UP000053555">
    <property type="component" value="Unassembled WGS sequence"/>
</dbReference>
<reference evidence="2" key="1">
    <citation type="submission" date="2014-07" db="EMBL/GenBank/DDBJ databases">
        <title>Identification of a novel salt tolerance gene in wild soybean by whole-genome sequencing.</title>
        <authorList>
            <person name="Lam H.-M."/>
            <person name="Qi X."/>
            <person name="Li M.-W."/>
            <person name="Liu X."/>
            <person name="Xie M."/>
            <person name="Ni M."/>
            <person name="Xu X."/>
        </authorList>
    </citation>
    <scope>NUCLEOTIDE SEQUENCE [LARGE SCALE GENOMIC DNA]</scope>
    <source>
        <tissue evidence="2">Root</tissue>
    </source>
</reference>
<dbReference type="Gene3D" id="3.40.50.1110">
    <property type="entry name" value="SGNH hydrolase"/>
    <property type="match status" value="1"/>
</dbReference>
<dbReference type="EMBL" id="KN639218">
    <property type="protein sequence ID" value="KHN49083.1"/>
    <property type="molecule type" value="Genomic_DNA"/>
</dbReference>
<keyword evidence="1" id="KW-0732">Signal</keyword>
<dbReference type="InterPro" id="IPR044552">
    <property type="entry name" value="GLIP1-5/GLL25"/>
</dbReference>
<dbReference type="PANTHER" id="PTHR45966">
    <property type="entry name" value="GDSL-LIKE LIPASE/ACYLHYDROLASE"/>
    <property type="match status" value="1"/>
</dbReference>
<sequence>MQKSLNPQQFVGMVIGNLTQAIQVSLISRKLKMRYQSLHEKGARKFGFVGFSPLSCLPALRALNLKANKSGCFEAASILLLL</sequence>
<evidence type="ECO:0000313" key="2">
    <source>
        <dbReference type="EMBL" id="KHN49083.1"/>
    </source>
</evidence>
<dbReference type="InterPro" id="IPR036514">
    <property type="entry name" value="SGNH_hydro_sf"/>
</dbReference>
<name>A0A0B2SVW4_GLYSO</name>
<gene>
    <name evidence="2" type="ORF">glysoja_033293</name>
</gene>